<dbReference type="Gene3D" id="3.40.190.10">
    <property type="entry name" value="Periplasmic binding protein-like II"/>
    <property type="match status" value="2"/>
</dbReference>
<reference evidence="2 3" key="1">
    <citation type="submission" date="2019-11" db="EMBL/GenBank/DDBJ databases">
        <title>Novel species isolated from a subtropical stream in China.</title>
        <authorList>
            <person name="Lu H."/>
        </authorList>
    </citation>
    <scope>NUCLEOTIDE SEQUENCE [LARGE SCALE GENOMIC DNA]</scope>
    <source>
        <strain evidence="2 3">FT92W</strain>
    </source>
</reference>
<feature type="signal peptide" evidence="1">
    <location>
        <begin position="1"/>
        <end position="44"/>
    </location>
</feature>
<keyword evidence="1" id="KW-0732">Signal</keyword>
<dbReference type="PANTHER" id="PTHR35936:SF6">
    <property type="entry name" value="AMINO ACID ABC TRANSPORTER SUBSTRATE-BINDING PAAT FAMILY PROTEIN"/>
    <property type="match status" value="1"/>
</dbReference>
<accession>A0A7X2IUR7</accession>
<evidence type="ECO:0000313" key="3">
    <source>
        <dbReference type="Proteomes" id="UP000446768"/>
    </source>
</evidence>
<gene>
    <name evidence="2" type="ORF">GJ700_32750</name>
</gene>
<feature type="chain" id="PRO_5031172676" evidence="1">
    <location>
        <begin position="45"/>
        <end position="266"/>
    </location>
</feature>
<proteinExistence type="predicted"/>
<dbReference type="AlphaFoldDB" id="A0A7X2IUR7"/>
<organism evidence="2 3">
    <name type="scientific">Pseudoduganella rivuli</name>
    <dbReference type="NCBI Taxonomy" id="2666085"/>
    <lineage>
        <taxon>Bacteria</taxon>
        <taxon>Pseudomonadati</taxon>
        <taxon>Pseudomonadota</taxon>
        <taxon>Betaproteobacteria</taxon>
        <taxon>Burkholderiales</taxon>
        <taxon>Oxalobacteraceae</taxon>
        <taxon>Telluria group</taxon>
        <taxon>Pseudoduganella</taxon>
    </lineage>
</organism>
<name>A0A7X2IUR7_9BURK</name>
<keyword evidence="3" id="KW-1185">Reference proteome</keyword>
<dbReference type="Proteomes" id="UP000446768">
    <property type="component" value="Unassembled WGS sequence"/>
</dbReference>
<dbReference type="EMBL" id="WKJJ01000033">
    <property type="protein sequence ID" value="MRV76491.1"/>
    <property type="molecule type" value="Genomic_DNA"/>
</dbReference>
<comment type="caution">
    <text evidence="2">The sequence shown here is derived from an EMBL/GenBank/DDBJ whole genome shotgun (WGS) entry which is preliminary data.</text>
</comment>
<evidence type="ECO:0000313" key="2">
    <source>
        <dbReference type="EMBL" id="MRV76491.1"/>
    </source>
</evidence>
<dbReference type="PANTHER" id="PTHR35936">
    <property type="entry name" value="MEMBRANE-BOUND LYTIC MUREIN TRANSGLYCOSYLASE F"/>
    <property type="match status" value="1"/>
</dbReference>
<sequence length="266" mass="30166">MWKRSTTSMSAAASINSHSMRWRYWRQWVLACLLSLSAALPADAARVTVYTNATVAPLVIDEKTGLYPELVAYLNQLKLDGLDFHLATMPRKRLQAELEKGTLDGIVIGMMPQWVGDGAQEKFLWTEPFAHDAFVLVSRDTNPFFFGQPSAPNARVGVTLGYVYPGVDDWIEQNRFVRDNAATEERNLDKLLLGRVDMVVVTDSVFRYYMRVHRVQGGVISEALPGKPSDRRFLVPKSMRGVYEQLAPAIRKLGEDPRWKVIQSRY</sequence>
<protein>
    <submittedName>
        <fullName evidence="2">Transporter substrate-binding domain-containing protein</fullName>
    </submittedName>
</protein>
<dbReference type="SUPFAM" id="SSF53850">
    <property type="entry name" value="Periplasmic binding protein-like II"/>
    <property type="match status" value="1"/>
</dbReference>
<evidence type="ECO:0000256" key="1">
    <source>
        <dbReference type="SAM" id="SignalP"/>
    </source>
</evidence>